<feature type="transmembrane region" description="Helical" evidence="5">
    <location>
        <begin position="180"/>
        <end position="202"/>
    </location>
</feature>
<name>A0A4T0P4E8_9BASI</name>
<dbReference type="PANTHER" id="PTHR23502:SF74">
    <property type="entry name" value="MAJOR FACILITATOR SUPERFAMILY (MFS) PROFILE DOMAIN-CONTAINING PROTEIN"/>
    <property type="match status" value="1"/>
</dbReference>
<dbReference type="EMBL" id="SPRH01000001">
    <property type="protein sequence ID" value="TIC04975.1"/>
    <property type="molecule type" value="Genomic_DNA"/>
</dbReference>
<dbReference type="CDD" id="cd17323">
    <property type="entry name" value="MFS_Tpo1_MDR_like"/>
    <property type="match status" value="1"/>
</dbReference>
<comment type="caution">
    <text evidence="7">The sequence shown here is derived from an EMBL/GenBank/DDBJ whole genome shotgun (WGS) entry which is preliminary data.</text>
</comment>
<feature type="transmembrane region" description="Helical" evidence="5">
    <location>
        <begin position="120"/>
        <end position="147"/>
    </location>
</feature>
<dbReference type="InterPro" id="IPR020846">
    <property type="entry name" value="MFS_dom"/>
</dbReference>
<keyword evidence="4 5" id="KW-0472">Membrane</keyword>
<feature type="transmembrane region" description="Helical" evidence="5">
    <location>
        <begin position="208"/>
        <end position="228"/>
    </location>
</feature>
<feature type="transmembrane region" description="Helical" evidence="5">
    <location>
        <begin position="89"/>
        <end position="108"/>
    </location>
</feature>
<gene>
    <name evidence="7" type="ORF">E3Q17_00032</name>
</gene>
<dbReference type="SUPFAM" id="SSF103473">
    <property type="entry name" value="MFS general substrate transporter"/>
    <property type="match status" value="1"/>
</dbReference>
<sequence>MKEDDNLTLRNASEVDIEKKADVNLTEEDKFLVEFKENDPHNPKNWSVSRKWYTTVLTSVFILSSTIASSLPSTIIANMMIEFQTTQTIAICTITVFLLGYVFGPLFFGPGSEVFGRKPVFVVTLFVYAIFNIGCALSPNITGLLLCRLFSGIGASSPLTNSGGVLTDIWEMDQIAIPMALFSITPFMGPVIGPIIGNFMIINVDWEYIYWLLFAFGGVCWLLTIFTLKESYAPIILQNRAQKLRKETGDDRYYTKYEKVKPPMKELIKVSLTRPLLFLFTEPIVIFSSIYVSIVYAILYLSFEIVPYVFRGVYEMKQQIAGLMFIPIAIGMFINLAISIILQTLAKRSQRKPTSEDRLVPAIYLGGPCLVTSLFWLGFTSKPEVPWQSPAASLILFGIAIVCIFTSFLSYLADVYSTYSASALASNTIARSILGAVCPLFVQQMFDAMGIDYACMLLGIISFVLLGVPIWFKIKASSLRARSNYARKD</sequence>
<dbReference type="AlphaFoldDB" id="A0A4T0P4E8"/>
<dbReference type="PANTHER" id="PTHR23502">
    <property type="entry name" value="MAJOR FACILITATOR SUPERFAMILY"/>
    <property type="match status" value="1"/>
</dbReference>
<evidence type="ECO:0000313" key="7">
    <source>
        <dbReference type="EMBL" id="TIC04975.1"/>
    </source>
</evidence>
<feature type="transmembrane region" description="Helical" evidence="5">
    <location>
        <begin position="320"/>
        <end position="342"/>
    </location>
</feature>
<feature type="transmembrane region" description="Helical" evidence="5">
    <location>
        <begin position="391"/>
        <end position="412"/>
    </location>
</feature>
<keyword evidence="3 5" id="KW-1133">Transmembrane helix</keyword>
<feature type="domain" description="Major facilitator superfamily (MFS) profile" evidence="6">
    <location>
        <begin position="53"/>
        <end position="477"/>
    </location>
</feature>
<feature type="transmembrane region" description="Helical" evidence="5">
    <location>
        <begin position="52"/>
        <end position="77"/>
    </location>
</feature>
<evidence type="ECO:0000256" key="1">
    <source>
        <dbReference type="ARBA" id="ARBA00004141"/>
    </source>
</evidence>
<dbReference type="Pfam" id="PF07690">
    <property type="entry name" value="MFS_1"/>
    <property type="match status" value="1"/>
</dbReference>
<dbReference type="FunFam" id="1.20.1250.20:FF:000011">
    <property type="entry name" value="MFS multidrug transporter, putative"/>
    <property type="match status" value="1"/>
</dbReference>
<dbReference type="PROSITE" id="PS50850">
    <property type="entry name" value="MFS"/>
    <property type="match status" value="1"/>
</dbReference>
<dbReference type="GO" id="GO:0022857">
    <property type="term" value="F:transmembrane transporter activity"/>
    <property type="evidence" value="ECO:0007669"/>
    <property type="project" value="InterPro"/>
</dbReference>
<evidence type="ECO:0000313" key="8">
    <source>
        <dbReference type="Proteomes" id="UP000307169"/>
    </source>
</evidence>
<comment type="subcellular location">
    <subcellularLocation>
        <location evidence="1">Membrane</location>
        <topology evidence="1">Multi-pass membrane protein</topology>
    </subcellularLocation>
</comment>
<evidence type="ECO:0000256" key="2">
    <source>
        <dbReference type="ARBA" id="ARBA00022692"/>
    </source>
</evidence>
<evidence type="ECO:0000259" key="6">
    <source>
        <dbReference type="PROSITE" id="PS50850"/>
    </source>
</evidence>
<dbReference type="InterPro" id="IPR011701">
    <property type="entry name" value="MFS"/>
</dbReference>
<evidence type="ECO:0000256" key="3">
    <source>
        <dbReference type="ARBA" id="ARBA00022989"/>
    </source>
</evidence>
<organism evidence="7 8">
    <name type="scientific">Wallemia mellicola</name>
    <dbReference type="NCBI Taxonomy" id="1708541"/>
    <lineage>
        <taxon>Eukaryota</taxon>
        <taxon>Fungi</taxon>
        <taxon>Dikarya</taxon>
        <taxon>Basidiomycota</taxon>
        <taxon>Wallemiomycotina</taxon>
        <taxon>Wallemiomycetes</taxon>
        <taxon>Wallemiales</taxon>
        <taxon>Wallemiaceae</taxon>
        <taxon>Wallemia</taxon>
    </lineage>
</organism>
<reference evidence="7 8" key="1">
    <citation type="submission" date="2019-03" db="EMBL/GenBank/DDBJ databases">
        <title>Sequencing 25 genomes of Wallemia mellicola.</title>
        <authorList>
            <person name="Gostincar C."/>
        </authorList>
    </citation>
    <scope>NUCLEOTIDE SEQUENCE [LARGE SCALE GENOMIC DNA]</scope>
    <source>
        <strain evidence="7 8">EXF-1262</strain>
    </source>
</reference>
<evidence type="ECO:0000256" key="5">
    <source>
        <dbReference type="SAM" id="Phobius"/>
    </source>
</evidence>
<dbReference type="InterPro" id="IPR036259">
    <property type="entry name" value="MFS_trans_sf"/>
</dbReference>
<keyword evidence="2 5" id="KW-0812">Transmembrane</keyword>
<dbReference type="GO" id="GO:0005886">
    <property type="term" value="C:plasma membrane"/>
    <property type="evidence" value="ECO:0007669"/>
    <property type="project" value="TreeGrafter"/>
</dbReference>
<dbReference type="Gene3D" id="1.20.1250.20">
    <property type="entry name" value="MFS general substrate transporter like domains"/>
    <property type="match status" value="1"/>
</dbReference>
<proteinExistence type="predicted"/>
<accession>A0A4T0P4E8</accession>
<dbReference type="Proteomes" id="UP000307169">
    <property type="component" value="Unassembled WGS sequence"/>
</dbReference>
<feature type="transmembrane region" description="Helical" evidence="5">
    <location>
        <begin position="362"/>
        <end position="379"/>
    </location>
</feature>
<feature type="transmembrane region" description="Helical" evidence="5">
    <location>
        <begin position="276"/>
        <end position="300"/>
    </location>
</feature>
<feature type="transmembrane region" description="Helical" evidence="5">
    <location>
        <begin position="448"/>
        <end position="472"/>
    </location>
</feature>
<protein>
    <submittedName>
        <fullName evidence="7">MFS general substrate transporter</fullName>
    </submittedName>
</protein>
<evidence type="ECO:0000256" key="4">
    <source>
        <dbReference type="ARBA" id="ARBA00023136"/>
    </source>
</evidence>